<sequence length="405" mass="43868">MAESSERRVRPRRAAGGLTDELAAAAGTMEEHGAVGRVAKKIRAPPGVTEDLHMEFLLRLPPELPKHLFRFAAVSKGWRRMVHSQVFLREYHKYHAANPPMLGYLYNQRCAPAAEFVAIVPACFAPRLPDDGRGLYVIDCRQGRVLFHKLGRPCTPESIIVWDPVSGHQNYVSFPEEFESTGGGRWSAAVLGDADDTCVQAISQGGSFRIVFVAMTGEGETSAYVYRSKTSSWSAATSAEKPPTADADYIERKAATMVANNLFFRTSGRTIVRLQFSGEGAELSFLELPPSMAQGAVLVPAPGGRILRSAAVAFQSRYVRFCDTEAGGDGPAEWTPLTSVKLAVAGFGLLGSVETTGEILVGTGGGRGPYVFDIQSRCSRALPKPRADTTALTPLMGFYTPEARY</sequence>
<evidence type="ECO:0000313" key="2">
    <source>
        <dbReference type="Proteomes" id="UP001497457"/>
    </source>
</evidence>
<dbReference type="EMBL" id="OZ075116">
    <property type="protein sequence ID" value="CAL5077109.1"/>
    <property type="molecule type" value="Genomic_DNA"/>
</dbReference>
<dbReference type="AlphaFoldDB" id="A0ABC9FMY3"/>
<organism evidence="1 2">
    <name type="scientific">Urochloa decumbens</name>
    <dbReference type="NCBI Taxonomy" id="240449"/>
    <lineage>
        <taxon>Eukaryota</taxon>
        <taxon>Viridiplantae</taxon>
        <taxon>Streptophyta</taxon>
        <taxon>Embryophyta</taxon>
        <taxon>Tracheophyta</taxon>
        <taxon>Spermatophyta</taxon>
        <taxon>Magnoliopsida</taxon>
        <taxon>Liliopsida</taxon>
        <taxon>Poales</taxon>
        <taxon>Poaceae</taxon>
        <taxon>PACMAD clade</taxon>
        <taxon>Panicoideae</taxon>
        <taxon>Panicodae</taxon>
        <taxon>Paniceae</taxon>
        <taxon>Melinidinae</taxon>
        <taxon>Urochloa</taxon>
    </lineage>
</organism>
<name>A0ABC9FMY3_9POAL</name>
<dbReference type="Proteomes" id="UP001497457">
    <property type="component" value="Chromosome 6rd"/>
</dbReference>
<proteinExistence type="predicted"/>
<keyword evidence="2" id="KW-1185">Reference proteome</keyword>
<protein>
    <recommendedName>
        <fullName evidence="3">F-box domain-containing protein</fullName>
    </recommendedName>
</protein>
<accession>A0ABC9FMY3</accession>
<gene>
    <name evidence="1" type="ORF">URODEC1_LOCUS106507</name>
</gene>
<evidence type="ECO:0000313" key="1">
    <source>
        <dbReference type="EMBL" id="CAL5077109.1"/>
    </source>
</evidence>
<evidence type="ECO:0008006" key="3">
    <source>
        <dbReference type="Google" id="ProtNLM"/>
    </source>
</evidence>
<reference evidence="1" key="1">
    <citation type="submission" date="2024-10" db="EMBL/GenBank/DDBJ databases">
        <authorList>
            <person name="Ryan C."/>
        </authorList>
    </citation>
    <scope>NUCLEOTIDE SEQUENCE [LARGE SCALE GENOMIC DNA]</scope>
</reference>
<dbReference type="PANTHER" id="PTHR32133">
    <property type="entry name" value="OS07G0120400 PROTEIN"/>
    <property type="match status" value="1"/>
</dbReference>
<dbReference type="InterPro" id="IPR036047">
    <property type="entry name" value="F-box-like_dom_sf"/>
</dbReference>
<dbReference type="SUPFAM" id="SSF81383">
    <property type="entry name" value="F-box domain"/>
    <property type="match status" value="1"/>
</dbReference>
<dbReference type="PANTHER" id="PTHR32133:SF366">
    <property type="entry name" value="OS07G0122900 PROTEIN"/>
    <property type="match status" value="1"/>
</dbReference>